<evidence type="ECO:0000313" key="2">
    <source>
        <dbReference type="Proteomes" id="UP000781710"/>
    </source>
</evidence>
<accession>A0ABQ6ZM28</accession>
<evidence type="ECO:0000313" key="1">
    <source>
        <dbReference type="EMBL" id="KAF1727373.1"/>
    </source>
</evidence>
<keyword evidence="2" id="KW-1185">Reference proteome</keyword>
<gene>
    <name evidence="1" type="ORF">CSC78_00695</name>
</gene>
<dbReference type="RefSeq" id="WP_162335988.1">
    <property type="nucleotide sequence ID" value="NZ_JBHSRQ010000007.1"/>
</dbReference>
<dbReference type="Pfam" id="PF14430">
    <property type="entry name" value="Imm1"/>
    <property type="match status" value="1"/>
</dbReference>
<proteinExistence type="predicted"/>
<comment type="caution">
    <text evidence="1">The sequence shown here is derived from an EMBL/GenBank/DDBJ whole genome shotgun (WGS) entry which is preliminary data.</text>
</comment>
<protein>
    <submittedName>
        <fullName evidence="1">Uncharacterized protein</fullName>
    </submittedName>
</protein>
<reference evidence="1 2" key="1">
    <citation type="submission" date="2017-10" db="EMBL/GenBank/DDBJ databases">
        <title>Whole genome sequencing of members of genus Pseudoxanthomonas.</title>
        <authorList>
            <person name="Kumar S."/>
            <person name="Bansal K."/>
            <person name="Kaur A."/>
            <person name="Patil P."/>
            <person name="Sharma S."/>
            <person name="Patil P.B."/>
        </authorList>
    </citation>
    <scope>NUCLEOTIDE SEQUENCE [LARGE SCALE GENOMIC DNA]</scope>
    <source>
        <strain evidence="1 2">DSM 17109</strain>
    </source>
</reference>
<organism evidence="1 2">
    <name type="scientific">Pseudoxanthomonas japonensis</name>
    <dbReference type="NCBI Taxonomy" id="69284"/>
    <lineage>
        <taxon>Bacteria</taxon>
        <taxon>Pseudomonadati</taxon>
        <taxon>Pseudomonadota</taxon>
        <taxon>Gammaproteobacteria</taxon>
        <taxon>Lysobacterales</taxon>
        <taxon>Lysobacteraceae</taxon>
        <taxon>Pseudoxanthomonas</taxon>
    </lineage>
</organism>
<name>A0ABQ6ZM28_9GAMM</name>
<dbReference type="Proteomes" id="UP000781710">
    <property type="component" value="Unassembled WGS sequence"/>
</dbReference>
<sequence>MSEPSHQHLWFDGPHGQMLSVLINGDSGWLMYIRQPGDAGFSSRNPEYDGPANALIDYVIDNGQRDQYPASWALPVPLIMRAIEYFQSTGLRPPFIAWHDDSHGEWAPATAL</sequence>
<dbReference type="InterPro" id="IPR025680">
    <property type="entry name" value="DddI"/>
</dbReference>
<dbReference type="EMBL" id="PDWW01000001">
    <property type="protein sequence ID" value="KAF1727373.1"/>
    <property type="molecule type" value="Genomic_DNA"/>
</dbReference>